<organism evidence="1 2">
    <name type="scientific">Paecilomyces lecythidis</name>
    <dbReference type="NCBI Taxonomy" id="3004212"/>
    <lineage>
        <taxon>Eukaryota</taxon>
        <taxon>Fungi</taxon>
        <taxon>Dikarya</taxon>
        <taxon>Ascomycota</taxon>
        <taxon>Pezizomycotina</taxon>
        <taxon>Eurotiomycetes</taxon>
        <taxon>Eurotiomycetidae</taxon>
        <taxon>Eurotiales</taxon>
        <taxon>Thermoascaceae</taxon>
        <taxon>Paecilomyces</taxon>
    </lineage>
</organism>
<dbReference type="PANTHER" id="PTHR42085">
    <property type="entry name" value="F-BOX DOMAIN-CONTAINING PROTEIN"/>
    <property type="match status" value="1"/>
</dbReference>
<dbReference type="EMBL" id="JAVDPF010000021">
    <property type="protein sequence ID" value="KAL1873721.1"/>
    <property type="molecule type" value="Genomic_DNA"/>
</dbReference>
<evidence type="ECO:0000313" key="1">
    <source>
        <dbReference type="EMBL" id="KAL1873721.1"/>
    </source>
</evidence>
<proteinExistence type="predicted"/>
<name>A0ABR3XCS9_9EURO</name>
<evidence type="ECO:0000313" key="2">
    <source>
        <dbReference type="Proteomes" id="UP001583193"/>
    </source>
</evidence>
<protein>
    <recommendedName>
        <fullName evidence="3">F-box domain-containing protein</fullName>
    </recommendedName>
</protein>
<dbReference type="InterPro" id="IPR038883">
    <property type="entry name" value="AN11006-like"/>
</dbReference>
<sequence length="392" mass="45386">MALENGKLPRLRKEEESDKDVPLLTGSSSRFLNLPPELRYEIYKFVFSSTILNFYFRININKHKTFKRLALLLTCRQVYSEIGSLWVRLALFNFERIDVMMETLAKLPEATLSQVRYARTLGNSAILHTPVVDQNDDDGEEFDNVSISNSEMVLPWECSITLAMKLLPKLRLRRLTILTPYTGELAYKGVEDLVQEGSGWRELYFVTRDSTMFGYEGEEEFENACVRLPQPAVWDSILRSRDGICSEGSVTIYRSIEPNVPPGAVMKRRLREGFEQEVPSDDDSWDEYGENEDYWIMSKAERTKEVLVIVKRGPQVNIGVQSKPEWLFGKTWAHVQQRNPDPLRIHAEHTCLEELDWDEDWICPYGCIRGENGWDYCWHLLSDVEAQILGVP</sequence>
<comment type="caution">
    <text evidence="1">The sequence shown here is derived from an EMBL/GenBank/DDBJ whole genome shotgun (WGS) entry which is preliminary data.</text>
</comment>
<gene>
    <name evidence="1" type="ORF">Plec18167_006238</name>
</gene>
<keyword evidence="2" id="KW-1185">Reference proteome</keyword>
<dbReference type="PANTHER" id="PTHR42085:SF1">
    <property type="entry name" value="F-BOX DOMAIN-CONTAINING PROTEIN"/>
    <property type="match status" value="1"/>
</dbReference>
<evidence type="ECO:0008006" key="3">
    <source>
        <dbReference type="Google" id="ProtNLM"/>
    </source>
</evidence>
<dbReference type="Proteomes" id="UP001583193">
    <property type="component" value="Unassembled WGS sequence"/>
</dbReference>
<reference evidence="1 2" key="1">
    <citation type="journal article" date="2024" name="IMA Fungus">
        <title>IMA Genome - F19 : A genome assembly and annotation guide to empower mycologists, including annotated draft genome sequences of Ceratocystis pirilliformis, Diaporthe australafricana, Fusarium ophioides, Paecilomyces lecythidis, and Sporothrix stenoceras.</title>
        <authorList>
            <person name="Aylward J."/>
            <person name="Wilson A.M."/>
            <person name="Visagie C.M."/>
            <person name="Spraker J."/>
            <person name="Barnes I."/>
            <person name="Buitendag C."/>
            <person name="Ceriani C."/>
            <person name="Del Mar Angel L."/>
            <person name="du Plessis D."/>
            <person name="Fuchs T."/>
            <person name="Gasser K."/>
            <person name="Kramer D."/>
            <person name="Li W."/>
            <person name="Munsamy K."/>
            <person name="Piso A."/>
            <person name="Price J.L."/>
            <person name="Sonnekus B."/>
            <person name="Thomas C."/>
            <person name="van der Nest A."/>
            <person name="van Dijk A."/>
            <person name="van Heerden A."/>
            <person name="van Vuuren N."/>
            <person name="Yilmaz N."/>
            <person name="Duong T.A."/>
            <person name="van der Merwe N.A."/>
            <person name="Wingfield M.J."/>
            <person name="Wingfield B.D."/>
        </authorList>
    </citation>
    <scope>NUCLEOTIDE SEQUENCE [LARGE SCALE GENOMIC DNA]</scope>
    <source>
        <strain evidence="1 2">CMW 18167</strain>
    </source>
</reference>
<accession>A0ABR3XCS9</accession>